<evidence type="ECO:0000313" key="2">
    <source>
        <dbReference type="EMBL" id="WLQ67621.1"/>
    </source>
</evidence>
<name>A0ABY9JNG1_9ACTN</name>
<keyword evidence="1" id="KW-0812">Transmembrane</keyword>
<keyword evidence="1" id="KW-1133">Transmembrane helix</keyword>
<accession>A0ABY9JNG1</accession>
<keyword evidence="1" id="KW-0472">Membrane</keyword>
<keyword evidence="3" id="KW-1185">Reference proteome</keyword>
<protein>
    <recommendedName>
        <fullName evidence="4">TIGR02611 family protein</fullName>
    </recommendedName>
</protein>
<evidence type="ECO:0000313" key="3">
    <source>
        <dbReference type="Proteomes" id="UP001224433"/>
    </source>
</evidence>
<reference evidence="2 3" key="1">
    <citation type="submission" date="2023-03" db="EMBL/GenBank/DDBJ databases">
        <title>Isolation and description of six Streptomyces strains from soil environments, able to metabolize different microbial glucans.</title>
        <authorList>
            <person name="Widen T."/>
            <person name="Larsbrink J."/>
        </authorList>
    </citation>
    <scope>NUCLEOTIDE SEQUENCE [LARGE SCALE GENOMIC DNA]</scope>
    <source>
        <strain evidence="2 3">Alt3</strain>
    </source>
</reference>
<evidence type="ECO:0008006" key="4">
    <source>
        <dbReference type="Google" id="ProtNLM"/>
    </source>
</evidence>
<sequence length="106" mass="11426">MEKDTERERSAEAAPNAYERVLAEDRRVVREALRSSRGGAHGGLVVTAVALGVVGALAGPKWPLIIGGAIAVWFALALGVVRRRGGRGWKATERAYIATFGWAQWL</sequence>
<dbReference type="EMBL" id="CP120983">
    <property type="protein sequence ID" value="WLQ67621.1"/>
    <property type="molecule type" value="Genomic_DNA"/>
</dbReference>
<evidence type="ECO:0000256" key="1">
    <source>
        <dbReference type="SAM" id="Phobius"/>
    </source>
</evidence>
<feature type="transmembrane region" description="Helical" evidence="1">
    <location>
        <begin position="64"/>
        <end position="81"/>
    </location>
</feature>
<dbReference type="RefSeq" id="WP_266412473.1">
    <property type="nucleotide sequence ID" value="NZ_CP120983.1"/>
</dbReference>
<dbReference type="Proteomes" id="UP001224433">
    <property type="component" value="Chromosome"/>
</dbReference>
<proteinExistence type="predicted"/>
<feature type="transmembrane region" description="Helical" evidence="1">
    <location>
        <begin position="40"/>
        <end position="58"/>
    </location>
</feature>
<gene>
    <name evidence="2" type="ORF">P8A20_30435</name>
</gene>
<organism evidence="2 3">
    <name type="scientific">Streptomyces glycanivorans</name>
    <dbReference type="NCBI Taxonomy" id="3033808"/>
    <lineage>
        <taxon>Bacteria</taxon>
        <taxon>Bacillati</taxon>
        <taxon>Actinomycetota</taxon>
        <taxon>Actinomycetes</taxon>
        <taxon>Kitasatosporales</taxon>
        <taxon>Streptomycetaceae</taxon>
        <taxon>Streptomyces</taxon>
    </lineage>
</organism>